<dbReference type="EMBL" id="FSRA01000002">
    <property type="protein sequence ID" value="SIO41026.1"/>
    <property type="molecule type" value="Genomic_DNA"/>
</dbReference>
<dbReference type="Pfam" id="PF08811">
    <property type="entry name" value="DUF1800"/>
    <property type="match status" value="1"/>
</dbReference>
<evidence type="ECO:0000313" key="2">
    <source>
        <dbReference type="Proteomes" id="UP000185003"/>
    </source>
</evidence>
<organism evidence="1 2">
    <name type="scientific">Chitinophaga niabensis</name>
    <dbReference type="NCBI Taxonomy" id="536979"/>
    <lineage>
        <taxon>Bacteria</taxon>
        <taxon>Pseudomonadati</taxon>
        <taxon>Bacteroidota</taxon>
        <taxon>Chitinophagia</taxon>
        <taxon>Chitinophagales</taxon>
        <taxon>Chitinophagaceae</taxon>
        <taxon>Chitinophaga</taxon>
    </lineage>
</organism>
<protein>
    <submittedName>
        <fullName evidence="1">Uncharacterized conserved protein, DUF1800 family</fullName>
    </submittedName>
</protein>
<dbReference type="AlphaFoldDB" id="A0A1N6JA70"/>
<sequence>MAVSEQTQLQHLAWRAGFGESLPVINSWAKKKRKEVVRKLILGPEAAALDPVKVIDETDLPDYQRQRNMGAEERRAVQRMNTDGIKDLNVMWTHSMINNPHPLREKMALFWHGHFACRTQNVLYNQQLLQVIRQHGLSNFGDLLREVSKTPAMLAFLNNQQNRKQKPNENFAREVMELFTMGRGNYTETDVKEAARAFTGWGYDEVGQFKFRKNFHDEGDKTLLGKTGKFDGDDVIAILLEQKQTAKYITTKIYRYFVNEEVNEAHVNKLADKFYHSNYDLRALMQEIFLADWFYEEKNIGSKIKSPVELLVGLRKSIPMQFEQEEAMLVFQRVMGQVLFYPPNVAGWPGGRSWIDSSSLMFRMRVPQIILYSQEFNIRPKEITPEMGEGSNYKMTMQVNEFLKKQYARRVNAKVDWDPYLKEFADTPREQLADQIAQSLLLKNTSINKQLLEKYSDSSTRENYIKTVTIDVMSTPEYQLC</sequence>
<reference evidence="1 2" key="1">
    <citation type="submission" date="2016-11" db="EMBL/GenBank/DDBJ databases">
        <authorList>
            <person name="Jaros S."/>
            <person name="Januszkiewicz K."/>
            <person name="Wedrychowicz H."/>
        </authorList>
    </citation>
    <scope>NUCLEOTIDE SEQUENCE [LARGE SCALE GENOMIC DNA]</scope>
    <source>
        <strain evidence="1 2">DSM 24787</strain>
    </source>
</reference>
<name>A0A1N6JA70_9BACT</name>
<proteinExistence type="predicted"/>
<gene>
    <name evidence="1" type="ORF">SAMN04488055_3780</name>
</gene>
<accession>A0A1N6JA70</accession>
<evidence type="ECO:0000313" key="1">
    <source>
        <dbReference type="EMBL" id="SIO41026.1"/>
    </source>
</evidence>
<keyword evidence="2" id="KW-1185">Reference proteome</keyword>
<dbReference type="InterPro" id="IPR014917">
    <property type="entry name" value="DUF1800"/>
</dbReference>
<dbReference type="RefSeq" id="WP_074240980.1">
    <property type="nucleotide sequence ID" value="NZ_FSRA01000002.1"/>
</dbReference>
<dbReference type="Proteomes" id="UP000185003">
    <property type="component" value="Unassembled WGS sequence"/>
</dbReference>
<dbReference type="STRING" id="536979.SAMN04488055_3780"/>